<evidence type="ECO:0000256" key="3">
    <source>
        <dbReference type="RuleBase" id="RU000363"/>
    </source>
</evidence>
<dbReference type="EMBL" id="MU865485">
    <property type="protein sequence ID" value="KAK4222209.1"/>
    <property type="molecule type" value="Genomic_DNA"/>
</dbReference>
<dbReference type="Proteomes" id="UP001301958">
    <property type="component" value="Unassembled WGS sequence"/>
</dbReference>
<dbReference type="InterPro" id="IPR002347">
    <property type="entry name" value="SDR_fam"/>
</dbReference>
<evidence type="ECO:0000313" key="4">
    <source>
        <dbReference type="EMBL" id="KAK4222209.1"/>
    </source>
</evidence>
<protein>
    <submittedName>
        <fullName evidence="4">Uncharacterized protein</fullName>
    </submittedName>
</protein>
<sequence>MAEYDVKGKIALVTGAGSGINHALAERLLRAGCSVMIADLALRPEAQATLAQYPHDGTSTPSAAFHKTDVANWADLTSLFSTTLSTFGRVDIVVNGAGIFEPPWSSYWNPPGVSPEAKDAADAAIGSYHIFNVNTIGPIRLSQLAIDYWLQNREVKGNLLWVSSMGGYIHSIQTPLYFASKAAMISVAKSLQGLKQLVGIRNSVVCPGPARTPLFHQEYCKDRLSEDDIAMTPDDVVDAMMELLTDSKYGNGNVLEVMAIGNKDHPEIFKREIAMEALYPTNSPMGAGTKAMEEELKFMGLVAEKGMRSSLKE</sequence>
<dbReference type="PRINTS" id="PR00080">
    <property type="entry name" value="SDRFAMILY"/>
</dbReference>
<comment type="similarity">
    <text evidence="1 3">Belongs to the short-chain dehydrogenases/reductases (SDR) family.</text>
</comment>
<keyword evidence="2" id="KW-0560">Oxidoreductase</keyword>
<dbReference type="Pfam" id="PF00106">
    <property type="entry name" value="adh_short"/>
    <property type="match status" value="1"/>
</dbReference>
<reference evidence="4" key="2">
    <citation type="submission" date="2023-05" db="EMBL/GenBank/DDBJ databases">
        <authorList>
            <consortium name="Lawrence Berkeley National Laboratory"/>
            <person name="Steindorff A."/>
            <person name="Hensen N."/>
            <person name="Bonometti L."/>
            <person name="Westerberg I."/>
            <person name="Brannstrom I.O."/>
            <person name="Guillou S."/>
            <person name="Cros-Aarteil S."/>
            <person name="Calhoun S."/>
            <person name="Haridas S."/>
            <person name="Kuo A."/>
            <person name="Mondo S."/>
            <person name="Pangilinan J."/>
            <person name="Riley R."/>
            <person name="Labutti K."/>
            <person name="Andreopoulos B."/>
            <person name="Lipzen A."/>
            <person name="Chen C."/>
            <person name="Yanf M."/>
            <person name="Daum C."/>
            <person name="Ng V."/>
            <person name="Clum A."/>
            <person name="Ohm R."/>
            <person name="Martin F."/>
            <person name="Silar P."/>
            <person name="Natvig D."/>
            <person name="Lalanne C."/>
            <person name="Gautier V."/>
            <person name="Ament-Velasquez S.L."/>
            <person name="Kruys A."/>
            <person name="Hutchinson M.I."/>
            <person name="Powell A.J."/>
            <person name="Barry K."/>
            <person name="Miller A.N."/>
            <person name="Grigoriev I.V."/>
            <person name="Debuchy R."/>
            <person name="Gladieux P."/>
            <person name="Thoren M.H."/>
            <person name="Johannesson H."/>
        </authorList>
    </citation>
    <scope>NUCLEOTIDE SEQUENCE</scope>
    <source>
        <strain evidence="4">CBS 990.96</strain>
    </source>
</reference>
<name>A0AAN6YN76_9PEZI</name>
<comment type="caution">
    <text evidence="4">The sequence shown here is derived from an EMBL/GenBank/DDBJ whole genome shotgun (WGS) entry which is preliminary data.</text>
</comment>
<dbReference type="PANTHER" id="PTHR44229">
    <property type="entry name" value="15-HYDROXYPROSTAGLANDIN DEHYDROGENASE [NAD(+)]"/>
    <property type="match status" value="1"/>
</dbReference>
<dbReference type="InterPro" id="IPR036291">
    <property type="entry name" value="NAD(P)-bd_dom_sf"/>
</dbReference>
<dbReference type="AlphaFoldDB" id="A0AAN6YN76"/>
<evidence type="ECO:0000256" key="2">
    <source>
        <dbReference type="ARBA" id="ARBA00023002"/>
    </source>
</evidence>
<dbReference type="GO" id="GO:0005737">
    <property type="term" value="C:cytoplasm"/>
    <property type="evidence" value="ECO:0007669"/>
    <property type="project" value="TreeGrafter"/>
</dbReference>
<keyword evidence="5" id="KW-1185">Reference proteome</keyword>
<evidence type="ECO:0000256" key="1">
    <source>
        <dbReference type="ARBA" id="ARBA00006484"/>
    </source>
</evidence>
<accession>A0AAN6YN76</accession>
<reference evidence="4" key="1">
    <citation type="journal article" date="2023" name="Mol. Phylogenet. Evol.">
        <title>Genome-scale phylogeny and comparative genomics of the fungal order Sordariales.</title>
        <authorList>
            <person name="Hensen N."/>
            <person name="Bonometti L."/>
            <person name="Westerberg I."/>
            <person name="Brannstrom I.O."/>
            <person name="Guillou S."/>
            <person name="Cros-Aarteil S."/>
            <person name="Calhoun S."/>
            <person name="Haridas S."/>
            <person name="Kuo A."/>
            <person name="Mondo S."/>
            <person name="Pangilinan J."/>
            <person name="Riley R."/>
            <person name="LaButti K."/>
            <person name="Andreopoulos B."/>
            <person name="Lipzen A."/>
            <person name="Chen C."/>
            <person name="Yan M."/>
            <person name="Daum C."/>
            <person name="Ng V."/>
            <person name="Clum A."/>
            <person name="Steindorff A."/>
            <person name="Ohm R.A."/>
            <person name="Martin F."/>
            <person name="Silar P."/>
            <person name="Natvig D.O."/>
            <person name="Lalanne C."/>
            <person name="Gautier V."/>
            <person name="Ament-Velasquez S.L."/>
            <person name="Kruys A."/>
            <person name="Hutchinson M.I."/>
            <person name="Powell A.J."/>
            <person name="Barry K."/>
            <person name="Miller A.N."/>
            <person name="Grigoriev I.V."/>
            <person name="Debuchy R."/>
            <person name="Gladieux P."/>
            <person name="Hiltunen Thoren M."/>
            <person name="Johannesson H."/>
        </authorList>
    </citation>
    <scope>NUCLEOTIDE SEQUENCE</scope>
    <source>
        <strain evidence="4">CBS 990.96</strain>
    </source>
</reference>
<dbReference type="Gene3D" id="3.40.50.720">
    <property type="entry name" value="NAD(P)-binding Rossmann-like Domain"/>
    <property type="match status" value="1"/>
</dbReference>
<organism evidence="4 5">
    <name type="scientific">Podospora fimiseda</name>
    <dbReference type="NCBI Taxonomy" id="252190"/>
    <lineage>
        <taxon>Eukaryota</taxon>
        <taxon>Fungi</taxon>
        <taxon>Dikarya</taxon>
        <taxon>Ascomycota</taxon>
        <taxon>Pezizomycotina</taxon>
        <taxon>Sordariomycetes</taxon>
        <taxon>Sordariomycetidae</taxon>
        <taxon>Sordariales</taxon>
        <taxon>Podosporaceae</taxon>
        <taxon>Podospora</taxon>
    </lineage>
</organism>
<gene>
    <name evidence="4" type="ORF">QBC38DRAFT_89099</name>
</gene>
<dbReference type="SUPFAM" id="SSF51735">
    <property type="entry name" value="NAD(P)-binding Rossmann-fold domains"/>
    <property type="match status" value="1"/>
</dbReference>
<proteinExistence type="inferred from homology"/>
<dbReference type="PANTHER" id="PTHR44229:SF4">
    <property type="entry name" value="15-HYDROXYPROSTAGLANDIN DEHYDROGENASE [NAD(+)]"/>
    <property type="match status" value="1"/>
</dbReference>
<dbReference type="GO" id="GO:0016616">
    <property type="term" value="F:oxidoreductase activity, acting on the CH-OH group of donors, NAD or NADP as acceptor"/>
    <property type="evidence" value="ECO:0007669"/>
    <property type="project" value="TreeGrafter"/>
</dbReference>
<dbReference type="PRINTS" id="PR00081">
    <property type="entry name" value="GDHRDH"/>
</dbReference>
<evidence type="ECO:0000313" key="5">
    <source>
        <dbReference type="Proteomes" id="UP001301958"/>
    </source>
</evidence>